<name>A5C9K0_VITVI</name>
<dbReference type="EMBL" id="AM487042">
    <property type="protein sequence ID" value="CAN79833.1"/>
    <property type="molecule type" value="Genomic_DNA"/>
</dbReference>
<evidence type="ECO:0000313" key="1">
    <source>
        <dbReference type="EMBL" id="CAN79833.1"/>
    </source>
</evidence>
<sequence>MGFDGLRRCAGLSSSDALSRGSDGILATSLSFARPFHSLKVISQLISQLRNECTGLPNGTRVPKSGFAIEKLSAEWGFGCKNWEFLRFGISQPFRSCEMRVTVLRNGTRVPKLRNEVHCAAKWHSCAKSWFRNCEIPCKMELWLRNWDFSRFGTSQPFCSCEMRAHVLRSGTRVPNLVSQL</sequence>
<dbReference type="AlphaFoldDB" id="A5C9K0"/>
<accession>A5C9K0</accession>
<reference evidence="1" key="1">
    <citation type="journal article" date="2007" name="PLoS ONE">
        <title>The first genome sequence of an elite grapevine cultivar (Pinot noir Vitis vinifera L.): coping with a highly heterozygous genome.</title>
        <authorList>
            <person name="Velasco R."/>
            <person name="Zharkikh A."/>
            <person name="Troggio M."/>
            <person name="Cartwright D.A."/>
            <person name="Cestaro A."/>
            <person name="Pruss D."/>
            <person name="Pindo M."/>
            <person name="FitzGerald L.M."/>
            <person name="Vezzulli S."/>
            <person name="Reid J."/>
            <person name="Malacarne G."/>
            <person name="Iliev D."/>
            <person name="Coppola G."/>
            <person name="Wardell B."/>
            <person name="Micheletti D."/>
            <person name="Macalma T."/>
            <person name="Facci M."/>
            <person name="Mitchell J.T."/>
            <person name="Perazzolli M."/>
            <person name="Eldredge G."/>
            <person name="Gatto P."/>
            <person name="Oyzerski R."/>
            <person name="Moretto M."/>
            <person name="Gutin N."/>
            <person name="Stefanini M."/>
            <person name="Chen Y."/>
            <person name="Segala C."/>
            <person name="Davenport C."/>
            <person name="Dematte L."/>
            <person name="Mraz A."/>
            <person name="Battilana J."/>
            <person name="Stormo K."/>
            <person name="Costa F."/>
            <person name="Tao Q."/>
            <person name="Si-Ammour A."/>
            <person name="Harkins T."/>
            <person name="Lackey A."/>
            <person name="Perbost C."/>
            <person name="Taillon B."/>
            <person name="Stella A."/>
            <person name="Solovyev V."/>
            <person name="Fawcett J.A."/>
            <person name="Sterck L."/>
            <person name="Vandepoele K."/>
            <person name="Grando S.M."/>
            <person name="Toppo S."/>
            <person name="Moser C."/>
            <person name="Lanchbury J."/>
            <person name="Bogden R."/>
            <person name="Skolnick M."/>
            <person name="Sgaramella V."/>
            <person name="Bhatnagar S.K."/>
            <person name="Fontana P."/>
            <person name="Gutin A."/>
            <person name="Van de Peer Y."/>
            <person name="Salamini F."/>
            <person name="Viola R."/>
        </authorList>
    </citation>
    <scope>NUCLEOTIDE SEQUENCE</scope>
</reference>
<proteinExistence type="predicted"/>
<organism evidence="1">
    <name type="scientific">Vitis vinifera</name>
    <name type="common">Grape</name>
    <dbReference type="NCBI Taxonomy" id="29760"/>
    <lineage>
        <taxon>Eukaryota</taxon>
        <taxon>Viridiplantae</taxon>
        <taxon>Streptophyta</taxon>
        <taxon>Embryophyta</taxon>
        <taxon>Tracheophyta</taxon>
        <taxon>Spermatophyta</taxon>
        <taxon>Magnoliopsida</taxon>
        <taxon>eudicotyledons</taxon>
        <taxon>Gunneridae</taxon>
        <taxon>Pentapetalae</taxon>
        <taxon>rosids</taxon>
        <taxon>Vitales</taxon>
        <taxon>Vitaceae</taxon>
        <taxon>Viteae</taxon>
        <taxon>Vitis</taxon>
    </lineage>
</organism>
<gene>
    <name evidence="1" type="ORF">VITISV_000788</name>
</gene>
<protein>
    <submittedName>
        <fullName evidence="1">Uncharacterized protein</fullName>
    </submittedName>
</protein>